<dbReference type="InterPro" id="IPR050697">
    <property type="entry name" value="Adenylyl/Guanylyl_Cyclase_3/4"/>
</dbReference>
<dbReference type="CDD" id="cd07302">
    <property type="entry name" value="CHD"/>
    <property type="match status" value="1"/>
</dbReference>
<dbReference type="InterPro" id="IPR029058">
    <property type="entry name" value="AB_hydrolase_fold"/>
</dbReference>
<dbReference type="GO" id="GO:0009190">
    <property type="term" value="P:cyclic nucleotide biosynthetic process"/>
    <property type="evidence" value="ECO:0007669"/>
    <property type="project" value="InterPro"/>
</dbReference>
<dbReference type="PANTHER" id="PTHR43081">
    <property type="entry name" value="ADENYLATE CYCLASE, TERMINAL-DIFFERENTIATION SPECIFIC-RELATED"/>
    <property type="match status" value="1"/>
</dbReference>
<dbReference type="AlphaFoldDB" id="A0A0F9DT93"/>
<dbReference type="EMBL" id="LAZR01027688">
    <property type="protein sequence ID" value="KKL64949.1"/>
    <property type="molecule type" value="Genomic_DNA"/>
</dbReference>
<dbReference type="Pfam" id="PF00211">
    <property type="entry name" value="Guanylate_cyc"/>
    <property type="match status" value="1"/>
</dbReference>
<protein>
    <recommendedName>
        <fullName evidence="1">Guanylate cyclase domain-containing protein</fullName>
    </recommendedName>
</protein>
<organism evidence="2">
    <name type="scientific">marine sediment metagenome</name>
    <dbReference type="NCBI Taxonomy" id="412755"/>
    <lineage>
        <taxon>unclassified sequences</taxon>
        <taxon>metagenomes</taxon>
        <taxon>ecological metagenomes</taxon>
    </lineage>
</organism>
<dbReference type="PANTHER" id="PTHR43081:SF1">
    <property type="entry name" value="ADENYLATE CYCLASE, TERMINAL-DIFFERENTIATION SPECIFIC"/>
    <property type="match status" value="1"/>
</dbReference>
<accession>A0A0F9DT93</accession>
<dbReference type="Gene3D" id="3.40.50.1820">
    <property type="entry name" value="alpha/beta hydrolase"/>
    <property type="match status" value="1"/>
</dbReference>
<sequence length="167" mass="17797">MLVVHRRQIPVLDVGTARELASRIPDARLVLFEGESGAPSLGNTGAVLAAIDEFLAEGAEQAKPLASEDIHTILFTDVEGSTALIQRLGDAKARELLREHERIVREALKAHGGSEVKTMGDGFMTSFSSATKALECAIAMQRAFAAHNESAKKPILVRVGLNAGEPT</sequence>
<dbReference type="Gene3D" id="3.30.70.1230">
    <property type="entry name" value="Nucleotide cyclase"/>
    <property type="match status" value="1"/>
</dbReference>
<evidence type="ECO:0000313" key="2">
    <source>
        <dbReference type="EMBL" id="KKL64949.1"/>
    </source>
</evidence>
<dbReference type="InterPro" id="IPR001054">
    <property type="entry name" value="A/G_cyclase"/>
</dbReference>
<dbReference type="SUPFAM" id="SSF53474">
    <property type="entry name" value="alpha/beta-Hydrolases"/>
    <property type="match status" value="1"/>
</dbReference>
<dbReference type="InterPro" id="IPR029787">
    <property type="entry name" value="Nucleotide_cyclase"/>
</dbReference>
<name>A0A0F9DT93_9ZZZZ</name>
<dbReference type="SUPFAM" id="SSF55073">
    <property type="entry name" value="Nucleotide cyclase"/>
    <property type="match status" value="1"/>
</dbReference>
<dbReference type="GO" id="GO:0035556">
    <property type="term" value="P:intracellular signal transduction"/>
    <property type="evidence" value="ECO:0007669"/>
    <property type="project" value="InterPro"/>
</dbReference>
<feature type="domain" description="Guanylate cyclase" evidence="1">
    <location>
        <begin position="72"/>
        <end position="167"/>
    </location>
</feature>
<feature type="non-terminal residue" evidence="2">
    <location>
        <position position="167"/>
    </location>
</feature>
<evidence type="ECO:0000259" key="1">
    <source>
        <dbReference type="PROSITE" id="PS50125"/>
    </source>
</evidence>
<comment type="caution">
    <text evidence="2">The sequence shown here is derived from an EMBL/GenBank/DDBJ whole genome shotgun (WGS) entry which is preliminary data.</text>
</comment>
<dbReference type="PROSITE" id="PS50125">
    <property type="entry name" value="GUANYLATE_CYCLASE_2"/>
    <property type="match status" value="1"/>
</dbReference>
<proteinExistence type="predicted"/>
<reference evidence="2" key="1">
    <citation type="journal article" date="2015" name="Nature">
        <title>Complex archaea that bridge the gap between prokaryotes and eukaryotes.</title>
        <authorList>
            <person name="Spang A."/>
            <person name="Saw J.H."/>
            <person name="Jorgensen S.L."/>
            <person name="Zaremba-Niedzwiedzka K."/>
            <person name="Martijn J."/>
            <person name="Lind A.E."/>
            <person name="van Eijk R."/>
            <person name="Schleper C."/>
            <person name="Guy L."/>
            <person name="Ettema T.J."/>
        </authorList>
    </citation>
    <scope>NUCLEOTIDE SEQUENCE</scope>
</reference>
<gene>
    <name evidence="2" type="ORF">LCGC14_2159930</name>
</gene>